<protein>
    <submittedName>
        <fullName evidence="4">Uncharacterized protein</fullName>
    </submittedName>
</protein>
<evidence type="ECO:0000256" key="2">
    <source>
        <dbReference type="SAM" id="Phobius"/>
    </source>
</evidence>
<dbReference type="AlphaFoldDB" id="A0A6G1LC64"/>
<feature type="region of interest" description="Disordered" evidence="1">
    <location>
        <begin position="109"/>
        <end position="157"/>
    </location>
</feature>
<name>A0A6G1LC64_9PEZI</name>
<keyword evidence="2" id="KW-1133">Transmembrane helix</keyword>
<reference evidence="4" key="1">
    <citation type="journal article" date="2020" name="Stud. Mycol.">
        <title>101 Dothideomycetes genomes: a test case for predicting lifestyles and emergence of pathogens.</title>
        <authorList>
            <person name="Haridas S."/>
            <person name="Albert R."/>
            <person name="Binder M."/>
            <person name="Bloem J."/>
            <person name="Labutti K."/>
            <person name="Salamov A."/>
            <person name="Andreopoulos B."/>
            <person name="Baker S."/>
            <person name="Barry K."/>
            <person name="Bills G."/>
            <person name="Bluhm B."/>
            <person name="Cannon C."/>
            <person name="Castanera R."/>
            <person name="Culley D."/>
            <person name="Daum C."/>
            <person name="Ezra D."/>
            <person name="Gonzalez J."/>
            <person name="Henrissat B."/>
            <person name="Kuo A."/>
            <person name="Liang C."/>
            <person name="Lipzen A."/>
            <person name="Lutzoni F."/>
            <person name="Magnuson J."/>
            <person name="Mondo S."/>
            <person name="Nolan M."/>
            <person name="Ohm R."/>
            <person name="Pangilinan J."/>
            <person name="Park H.-J."/>
            <person name="Ramirez L."/>
            <person name="Alfaro M."/>
            <person name="Sun H."/>
            <person name="Tritt A."/>
            <person name="Yoshinaga Y."/>
            <person name="Zwiers L.-H."/>
            <person name="Turgeon B."/>
            <person name="Goodwin S."/>
            <person name="Spatafora J."/>
            <person name="Crous P."/>
            <person name="Grigoriev I."/>
        </authorList>
    </citation>
    <scope>NUCLEOTIDE SEQUENCE</scope>
    <source>
        <strain evidence="4">CBS 116005</strain>
    </source>
</reference>
<feature type="compositionally biased region" description="Polar residues" evidence="1">
    <location>
        <begin position="371"/>
        <end position="388"/>
    </location>
</feature>
<feature type="chain" id="PRO_5026285111" evidence="3">
    <location>
        <begin position="27"/>
        <end position="566"/>
    </location>
</feature>
<feature type="signal peptide" evidence="3">
    <location>
        <begin position="1"/>
        <end position="26"/>
    </location>
</feature>
<proteinExistence type="predicted"/>
<dbReference type="OrthoDB" id="4524805at2759"/>
<feature type="transmembrane region" description="Helical" evidence="2">
    <location>
        <begin position="64"/>
        <end position="86"/>
    </location>
</feature>
<feature type="compositionally biased region" description="Low complexity" evidence="1">
    <location>
        <begin position="307"/>
        <end position="321"/>
    </location>
</feature>
<evidence type="ECO:0000313" key="5">
    <source>
        <dbReference type="Proteomes" id="UP000799436"/>
    </source>
</evidence>
<feature type="region of interest" description="Disordered" evidence="1">
    <location>
        <begin position="208"/>
        <end position="227"/>
    </location>
</feature>
<sequence>MGRGGAIYLSYTALALLAAVVAPTRGDSSIWAVSIDESPAPAPDAGPPLSAHAIRNPAYLPYEIVGIVGAYFAAVFLTGSLLLTVGRSSRKRALARSRSHATEMVKPAGVMYDPSPASPASGRSWFGSPRKGGRKGASASLRSARSGASDVGSPGMDSVVSFDQNVVEQDRVRREQEMERLYAAVMAQDDRKSAQTIALADEVQVPTIAPPRYQQGQPRPPRLMTDAPGLRHLQTEQGVRSPGPPKSPVRAIYPPDSPLPPMPISPTSPIRAEYPPNIPLSPQFFDPGQRPSGELQPNRASRTSFGSSKTIASTSSTTPAAKKSRRSLRHLKISAPLQSYGDDNSDGARTPLSPRFYTDPGIPPKPPTARTLDSQDAPTTPGTVSSWQAEEEQNEGMDQVRDLPRPHLRQISSNGAGIPKPATSTTTPMTNPPTTAQPRPLPLRQLALQQSQSTTTLPHNPPTAFFPLSPSRWPTTNPRAHEPSYPLSAGPVKTTFLDVRRDQFSTGPRTGVATPYSPYMPFTPLTPVFTPRLVGRREKRARERERGPEVVEEMVEDEGVVWGGDY</sequence>
<keyword evidence="2" id="KW-0472">Membrane</keyword>
<gene>
    <name evidence="4" type="ORF">EJ03DRAFT_335452</name>
</gene>
<dbReference type="Proteomes" id="UP000799436">
    <property type="component" value="Unassembled WGS sequence"/>
</dbReference>
<keyword evidence="5" id="KW-1185">Reference proteome</keyword>
<feature type="compositionally biased region" description="Pro residues" evidence="1">
    <location>
        <begin position="255"/>
        <end position="266"/>
    </location>
</feature>
<evidence type="ECO:0000256" key="3">
    <source>
        <dbReference type="SAM" id="SignalP"/>
    </source>
</evidence>
<feature type="compositionally biased region" description="Low complexity" evidence="1">
    <location>
        <begin position="136"/>
        <end position="149"/>
    </location>
</feature>
<feature type="region of interest" description="Disordered" evidence="1">
    <location>
        <begin position="235"/>
        <end position="439"/>
    </location>
</feature>
<keyword evidence="2" id="KW-0812">Transmembrane</keyword>
<feature type="compositionally biased region" description="Low complexity" evidence="1">
    <location>
        <begin position="419"/>
        <end position="439"/>
    </location>
</feature>
<evidence type="ECO:0000256" key="1">
    <source>
        <dbReference type="SAM" id="MobiDB-lite"/>
    </source>
</evidence>
<keyword evidence="3" id="KW-0732">Signal</keyword>
<evidence type="ECO:0000313" key="4">
    <source>
        <dbReference type="EMBL" id="KAF2770477.1"/>
    </source>
</evidence>
<organism evidence="4 5">
    <name type="scientific">Teratosphaeria nubilosa</name>
    <dbReference type="NCBI Taxonomy" id="161662"/>
    <lineage>
        <taxon>Eukaryota</taxon>
        <taxon>Fungi</taxon>
        <taxon>Dikarya</taxon>
        <taxon>Ascomycota</taxon>
        <taxon>Pezizomycotina</taxon>
        <taxon>Dothideomycetes</taxon>
        <taxon>Dothideomycetidae</taxon>
        <taxon>Mycosphaerellales</taxon>
        <taxon>Teratosphaeriaceae</taxon>
        <taxon>Teratosphaeria</taxon>
    </lineage>
</organism>
<accession>A0A6G1LC64</accession>
<dbReference type="EMBL" id="ML995825">
    <property type="protein sequence ID" value="KAF2770477.1"/>
    <property type="molecule type" value="Genomic_DNA"/>
</dbReference>
<feature type="compositionally biased region" description="Basic residues" evidence="1">
    <location>
        <begin position="322"/>
        <end position="332"/>
    </location>
</feature>